<keyword evidence="4" id="KW-1185">Reference proteome</keyword>
<feature type="transmembrane region" description="Helical" evidence="2">
    <location>
        <begin position="6"/>
        <end position="23"/>
    </location>
</feature>
<sequence length="53" mass="6321">MIITLLLLAVIAVAAWLLVYWVLHDPLPRADKVHRHRPPTAERSRKRWPRLHH</sequence>
<evidence type="ECO:0000313" key="4">
    <source>
        <dbReference type="Proteomes" id="UP001165368"/>
    </source>
</evidence>
<comment type="caution">
    <text evidence="3">The sequence shown here is derived from an EMBL/GenBank/DDBJ whole genome shotgun (WGS) entry which is preliminary data.</text>
</comment>
<evidence type="ECO:0000256" key="2">
    <source>
        <dbReference type="SAM" id="Phobius"/>
    </source>
</evidence>
<feature type="compositionally biased region" description="Basic residues" evidence="1">
    <location>
        <begin position="32"/>
        <end position="53"/>
    </location>
</feature>
<protein>
    <submittedName>
        <fullName evidence="3">Uncharacterized protein</fullName>
    </submittedName>
</protein>
<evidence type="ECO:0000313" key="3">
    <source>
        <dbReference type="EMBL" id="MCG2624704.1"/>
    </source>
</evidence>
<keyword evidence="2" id="KW-0472">Membrane</keyword>
<organism evidence="3 4">
    <name type="scientific">Arthrobacter hankyongi</name>
    <dbReference type="NCBI Taxonomy" id="2904801"/>
    <lineage>
        <taxon>Bacteria</taxon>
        <taxon>Bacillati</taxon>
        <taxon>Actinomycetota</taxon>
        <taxon>Actinomycetes</taxon>
        <taxon>Micrococcales</taxon>
        <taxon>Micrococcaceae</taxon>
        <taxon>Arthrobacter</taxon>
    </lineage>
</organism>
<keyword evidence="2" id="KW-0812">Transmembrane</keyword>
<name>A0ABS9LE23_9MICC</name>
<reference evidence="3" key="1">
    <citation type="submission" date="2022-01" db="EMBL/GenBank/DDBJ databases">
        <authorList>
            <person name="Jo J.-H."/>
            <person name="Im W.-T."/>
        </authorList>
    </citation>
    <scope>NUCLEOTIDE SEQUENCE</scope>
    <source>
        <strain evidence="3">I2-34</strain>
    </source>
</reference>
<dbReference type="RefSeq" id="WP_237826976.1">
    <property type="nucleotide sequence ID" value="NZ_JAKLTQ010000029.1"/>
</dbReference>
<keyword evidence="2" id="KW-1133">Transmembrane helix</keyword>
<evidence type="ECO:0000256" key="1">
    <source>
        <dbReference type="SAM" id="MobiDB-lite"/>
    </source>
</evidence>
<feature type="region of interest" description="Disordered" evidence="1">
    <location>
        <begin position="30"/>
        <end position="53"/>
    </location>
</feature>
<dbReference type="EMBL" id="JAKLTQ010000029">
    <property type="protein sequence ID" value="MCG2624704.1"/>
    <property type="molecule type" value="Genomic_DNA"/>
</dbReference>
<proteinExistence type="predicted"/>
<gene>
    <name evidence="3" type="ORF">LVY72_22710</name>
</gene>
<accession>A0ABS9LE23</accession>
<dbReference type="Proteomes" id="UP001165368">
    <property type="component" value="Unassembled WGS sequence"/>
</dbReference>